<evidence type="ECO:0000259" key="11">
    <source>
        <dbReference type="Pfam" id="PF00316"/>
    </source>
</evidence>
<dbReference type="PRINTS" id="PR00115">
    <property type="entry name" value="F16BPHPHTASE"/>
</dbReference>
<comment type="pathway">
    <text evidence="9">Carbohydrate biosynthesis; gluconeogenesis.</text>
</comment>
<dbReference type="Gene3D" id="3.30.540.10">
    <property type="entry name" value="Fructose-1,6-Bisphosphatase, subunit A, domain 1"/>
    <property type="match status" value="1"/>
</dbReference>
<evidence type="ECO:0000256" key="6">
    <source>
        <dbReference type="ARBA" id="ARBA00022801"/>
    </source>
</evidence>
<evidence type="ECO:0000256" key="8">
    <source>
        <dbReference type="ARBA" id="ARBA00023277"/>
    </source>
</evidence>
<comment type="catalytic activity">
    <reaction evidence="1 9">
        <text>beta-D-fructose 1,6-bisphosphate + H2O = beta-D-fructose 6-phosphate + phosphate</text>
        <dbReference type="Rhea" id="RHEA:11064"/>
        <dbReference type="ChEBI" id="CHEBI:15377"/>
        <dbReference type="ChEBI" id="CHEBI:32966"/>
        <dbReference type="ChEBI" id="CHEBI:43474"/>
        <dbReference type="ChEBI" id="CHEBI:57634"/>
        <dbReference type="EC" id="3.1.3.11"/>
    </reaction>
</comment>
<dbReference type="RefSeq" id="WP_015285611.1">
    <property type="nucleotide sequence ID" value="NC_019943.1"/>
</dbReference>
<dbReference type="GeneID" id="14308007"/>
<evidence type="ECO:0000256" key="5">
    <source>
        <dbReference type="ARBA" id="ARBA00022723"/>
    </source>
</evidence>
<dbReference type="SUPFAM" id="SSF56655">
    <property type="entry name" value="Carbohydrate phosphatase"/>
    <property type="match status" value="1"/>
</dbReference>
<dbReference type="AlphaFoldDB" id="L0HH58"/>
<dbReference type="PANTHER" id="PTHR11556">
    <property type="entry name" value="FRUCTOSE-1,6-BISPHOSPHATASE-RELATED"/>
    <property type="match status" value="1"/>
</dbReference>
<dbReference type="InterPro" id="IPR000146">
    <property type="entry name" value="FBPase_class-1"/>
</dbReference>
<keyword evidence="14" id="KW-1185">Reference proteome</keyword>
<dbReference type="HAMAP" id="MF_01855">
    <property type="entry name" value="FBPase_class1"/>
    <property type="match status" value="1"/>
</dbReference>
<dbReference type="GO" id="GO:0030388">
    <property type="term" value="P:fructose 1,6-bisphosphate metabolic process"/>
    <property type="evidence" value="ECO:0007669"/>
    <property type="project" value="TreeGrafter"/>
</dbReference>
<feature type="binding site" evidence="9">
    <location>
        <position position="247"/>
    </location>
    <ligand>
        <name>Mg(2+)</name>
        <dbReference type="ChEBI" id="CHEBI:18420"/>
        <label>2</label>
    </ligand>
</feature>
<feature type="domain" description="Fructose-1-6-bisphosphatase class 1 C-terminal" evidence="12">
    <location>
        <begin position="178"/>
        <end position="297"/>
    </location>
</feature>
<dbReference type="EC" id="3.1.3.11" evidence="9"/>
<evidence type="ECO:0000256" key="4">
    <source>
        <dbReference type="ARBA" id="ARBA00022490"/>
    </source>
</evidence>
<comment type="subcellular location">
    <subcellularLocation>
        <location evidence="9">Cytoplasm</location>
    </subcellularLocation>
</comment>
<evidence type="ECO:0000256" key="7">
    <source>
        <dbReference type="ARBA" id="ARBA00022842"/>
    </source>
</evidence>
<dbReference type="GO" id="GO:0006094">
    <property type="term" value="P:gluconeogenesis"/>
    <property type="evidence" value="ECO:0007669"/>
    <property type="project" value="UniProtKB-UniRule"/>
</dbReference>
<comment type="cofactor">
    <cofactor evidence="9">
        <name>Mg(2+)</name>
        <dbReference type="ChEBI" id="CHEBI:18420"/>
    </cofactor>
    <text evidence="9">Binds 2 magnesium ions per subunit.</text>
</comment>
<keyword evidence="7 9" id="KW-0460">Magnesium</keyword>
<evidence type="ECO:0000256" key="9">
    <source>
        <dbReference type="HAMAP-Rule" id="MF_01855"/>
    </source>
</evidence>
<gene>
    <name evidence="9" type="primary">fbp</name>
    <name evidence="13" type="ordered locus">Metfor_1618</name>
</gene>
<protein>
    <recommendedName>
        <fullName evidence="9">Fructose-1,6-bisphosphatase class 1</fullName>
        <shortName evidence="9">FBPase class 1</shortName>
        <ecNumber evidence="9">3.1.3.11</ecNumber>
    </recommendedName>
    <alternativeName>
        <fullName evidence="9">D-fructose-1,6-bisphosphate 1-phosphohydrolase class 1</fullName>
    </alternativeName>
</protein>
<evidence type="ECO:0000313" key="13">
    <source>
        <dbReference type="EMBL" id="AGB02648.1"/>
    </source>
</evidence>
<dbReference type="UniPathway" id="UPA00138"/>
<reference evidence="14" key="1">
    <citation type="submission" date="2011-12" db="EMBL/GenBank/DDBJ databases">
        <title>Complete sequence of Methanoregula formicicum SMSP.</title>
        <authorList>
            <person name="Lucas S."/>
            <person name="Han J."/>
            <person name="Lapidus A."/>
            <person name="Cheng J.-F."/>
            <person name="Goodwin L."/>
            <person name="Pitluck S."/>
            <person name="Peters L."/>
            <person name="Ovchinnikova G."/>
            <person name="Teshima H."/>
            <person name="Detter J.C."/>
            <person name="Han C."/>
            <person name="Tapia R."/>
            <person name="Land M."/>
            <person name="Hauser L."/>
            <person name="Kyrpides N."/>
            <person name="Ivanova N."/>
            <person name="Pagani I."/>
            <person name="Imachi H."/>
            <person name="Tamaki H."/>
            <person name="Sekiguchi Y."/>
            <person name="Kamagata Y."/>
            <person name="Cadillo-Quiroz H."/>
            <person name="Zinder S."/>
            <person name="Liu W.-T."/>
            <person name="Woyke T."/>
        </authorList>
    </citation>
    <scope>NUCLEOTIDE SEQUENCE [LARGE SCALE GENOMIC DNA]</scope>
    <source>
        <strain evidence="14">DSM 22288 / NBRC 105244 / SMSP</strain>
    </source>
</reference>
<comment type="caution">
    <text evidence="9">Lacks conserved residue(s) required for the propagation of feature annotation.</text>
</comment>
<dbReference type="PROSITE" id="PS00124">
    <property type="entry name" value="FBPASE"/>
    <property type="match status" value="1"/>
</dbReference>
<dbReference type="CDD" id="cd00354">
    <property type="entry name" value="FBPase"/>
    <property type="match status" value="1"/>
</dbReference>
<dbReference type="KEGG" id="mfo:Metfor_1618"/>
<keyword evidence="6 9" id="KW-0378">Hydrolase</keyword>
<feature type="binding site" evidence="9">
    <location>
        <position position="241"/>
    </location>
    <ligand>
        <name>substrate</name>
    </ligand>
</feature>
<reference evidence="13 14" key="2">
    <citation type="journal article" date="2014" name="Genome Announc.">
        <title>Complete Genome Sequence of Methanoregula formicica SMSPT, a Mesophilic Hydrogenotrophic Methanogen Isolated from a Methanogenic Upflow Anaerobic Sludge Blanket Reactor.</title>
        <authorList>
            <person name="Yamamoto K."/>
            <person name="Tamaki H."/>
            <person name="Cadillo-Quiroz H."/>
            <person name="Imachi H."/>
            <person name="Kyrpides N."/>
            <person name="Woyke T."/>
            <person name="Goodwin L."/>
            <person name="Zinder S.H."/>
            <person name="Kamagata Y."/>
            <person name="Liu W.T."/>
        </authorList>
    </citation>
    <scope>NUCLEOTIDE SEQUENCE [LARGE SCALE GENOMIC DNA]</scope>
    <source>
        <strain evidence="14">DSM 22288 / NBRC 105244 / SMSP</strain>
    </source>
</reference>
<organism evidence="13 14">
    <name type="scientific">Methanoregula formicica (strain DSM 22288 / NBRC 105244 / SMSP)</name>
    <dbReference type="NCBI Taxonomy" id="593750"/>
    <lineage>
        <taxon>Archaea</taxon>
        <taxon>Methanobacteriati</taxon>
        <taxon>Methanobacteriota</taxon>
        <taxon>Stenosarchaea group</taxon>
        <taxon>Methanomicrobia</taxon>
        <taxon>Methanomicrobiales</taxon>
        <taxon>Methanoregulaceae</taxon>
        <taxon>Methanoregula</taxon>
    </lineage>
</organism>
<feature type="binding site" evidence="9">
    <location>
        <position position="102"/>
    </location>
    <ligand>
        <name>Mg(2+)</name>
        <dbReference type="ChEBI" id="CHEBI:18420"/>
        <label>1</label>
    </ligand>
</feature>
<dbReference type="InParanoid" id="L0HH58"/>
<evidence type="ECO:0000256" key="3">
    <source>
        <dbReference type="ARBA" id="ARBA00010941"/>
    </source>
</evidence>
<evidence type="ECO:0000256" key="10">
    <source>
        <dbReference type="RuleBase" id="RU000508"/>
    </source>
</evidence>
<dbReference type="Proteomes" id="UP000010824">
    <property type="component" value="Chromosome"/>
</dbReference>
<dbReference type="PIRSF" id="PIRSF000904">
    <property type="entry name" value="FBPtase_SBPase"/>
    <property type="match status" value="1"/>
</dbReference>
<keyword evidence="4 9" id="KW-0963">Cytoplasm</keyword>
<feature type="domain" description="Fructose-1-6-bisphosphatase class I N-terminal" evidence="11">
    <location>
        <begin position="46"/>
        <end position="170"/>
    </location>
</feature>
<dbReference type="HOGENOM" id="CLU_039977_2_2_2"/>
<feature type="binding site" evidence="9">
    <location>
        <position position="105"/>
    </location>
    <ligand>
        <name>Mg(2+)</name>
        <dbReference type="ChEBI" id="CHEBI:18420"/>
        <label>2</label>
    </ligand>
</feature>
<comment type="subunit">
    <text evidence="9">Homotetramer.</text>
</comment>
<name>L0HH58_METFS</name>
<sequence>MKLKEFLEREGTEKNLAELILFLASRAPAIRRGFLVAGGKAKDGGKTKNVYGEEQQPLDKYADSVFVDGIKESRLARYVATEEQETIVEVKDPKAQFGVVIDPLDGSSLIDVNLCVGTIIGIYPGHVLAKGSTMVAAMYLLYGPLTSLTYTTGKGVHEFVLDETGEFVLRQRDLKIPEGKVFAPGALRKDWLSPHTKWICQLEEDGYKLRFSGCFVADVHQILHKGGVFSYPGIKGKEKGKLRLLYEANPMGKILHEAGGAISNGKTDILGIIPSAHDDVTPIYVGGKKEIALIEKCFREG</sequence>
<evidence type="ECO:0000256" key="2">
    <source>
        <dbReference type="ARBA" id="ARBA00005215"/>
    </source>
</evidence>
<dbReference type="PIRSF" id="PIRSF500210">
    <property type="entry name" value="FBPtase"/>
    <property type="match status" value="1"/>
</dbReference>
<dbReference type="Pfam" id="PF18913">
    <property type="entry name" value="FBPase_C"/>
    <property type="match status" value="1"/>
</dbReference>
<evidence type="ECO:0000256" key="1">
    <source>
        <dbReference type="ARBA" id="ARBA00001273"/>
    </source>
</evidence>
<dbReference type="InterPro" id="IPR033391">
    <property type="entry name" value="FBPase_N"/>
</dbReference>
<dbReference type="InterPro" id="IPR020548">
    <property type="entry name" value="Fructose_bisphosphatase_AS"/>
</dbReference>
<evidence type="ECO:0000313" key="14">
    <source>
        <dbReference type="Proteomes" id="UP000010824"/>
    </source>
</evidence>
<feature type="binding site" evidence="9">
    <location>
        <position position="102"/>
    </location>
    <ligand>
        <name>Mg(2+)</name>
        <dbReference type="ChEBI" id="CHEBI:18420"/>
        <label>2</label>
    </ligand>
</feature>
<dbReference type="GO" id="GO:0005737">
    <property type="term" value="C:cytoplasm"/>
    <property type="evidence" value="ECO:0007669"/>
    <property type="project" value="UniProtKB-SubCell"/>
</dbReference>
<keyword evidence="8 9" id="KW-0119">Carbohydrate metabolism</keyword>
<feature type="binding site" evidence="9">
    <location>
        <begin position="105"/>
        <end position="108"/>
    </location>
    <ligand>
        <name>substrate</name>
    </ligand>
</feature>
<dbReference type="GO" id="GO:0042132">
    <property type="term" value="F:fructose 1,6-bisphosphate 1-phosphatase activity"/>
    <property type="evidence" value="ECO:0007669"/>
    <property type="project" value="UniProtKB-UniRule"/>
</dbReference>
<dbReference type="GO" id="GO:0000287">
    <property type="term" value="F:magnesium ion binding"/>
    <property type="evidence" value="ECO:0007669"/>
    <property type="project" value="UniProtKB-UniRule"/>
</dbReference>
<dbReference type="EMBL" id="CP003167">
    <property type="protein sequence ID" value="AGB02648.1"/>
    <property type="molecule type" value="Genomic_DNA"/>
</dbReference>
<dbReference type="InterPro" id="IPR028343">
    <property type="entry name" value="FBPtase"/>
</dbReference>
<comment type="similarity">
    <text evidence="3 9 10">Belongs to the FBPase class 1 family.</text>
</comment>
<dbReference type="Pfam" id="PF00316">
    <property type="entry name" value="FBPase"/>
    <property type="match status" value="1"/>
</dbReference>
<dbReference type="GO" id="GO:0005986">
    <property type="term" value="P:sucrose biosynthetic process"/>
    <property type="evidence" value="ECO:0007669"/>
    <property type="project" value="TreeGrafter"/>
</dbReference>
<dbReference type="InterPro" id="IPR044015">
    <property type="entry name" value="FBPase_C_dom"/>
</dbReference>
<dbReference type="GO" id="GO:0006000">
    <property type="term" value="P:fructose metabolic process"/>
    <property type="evidence" value="ECO:0007669"/>
    <property type="project" value="TreeGrafter"/>
</dbReference>
<dbReference type="OrthoDB" id="146513at2157"/>
<dbReference type="STRING" id="593750.Metfor_1618"/>
<dbReference type="PANTHER" id="PTHR11556:SF35">
    <property type="entry name" value="SEDOHEPTULOSE-1,7-BISPHOSPHATASE, CHLOROPLASTIC"/>
    <property type="match status" value="1"/>
</dbReference>
<dbReference type="eggNOG" id="arCOG04603">
    <property type="taxonomic scope" value="Archaea"/>
</dbReference>
<feature type="binding site" evidence="9">
    <location>
        <position position="104"/>
    </location>
    <ligand>
        <name>Mg(2+)</name>
        <dbReference type="ChEBI" id="CHEBI:18420"/>
        <label>1</label>
    </ligand>
</feature>
<comment type="pathway">
    <text evidence="2">Carbohydrate biosynthesis; Calvin cycle.</text>
</comment>
<proteinExistence type="inferred from homology"/>
<accession>L0HH58</accession>
<keyword evidence="5 9" id="KW-0479">Metal-binding</keyword>
<evidence type="ECO:0000259" key="12">
    <source>
        <dbReference type="Pfam" id="PF18913"/>
    </source>
</evidence>
<feature type="binding site" evidence="9">
    <location>
        <position position="82"/>
    </location>
    <ligand>
        <name>Mg(2+)</name>
        <dbReference type="ChEBI" id="CHEBI:18420"/>
        <label>1</label>
    </ligand>
</feature>
<dbReference type="GO" id="GO:0006002">
    <property type="term" value="P:fructose 6-phosphate metabolic process"/>
    <property type="evidence" value="ECO:0007669"/>
    <property type="project" value="TreeGrafter"/>
</dbReference>
<dbReference type="Gene3D" id="3.40.190.80">
    <property type="match status" value="1"/>
</dbReference>